<evidence type="ECO:0000256" key="2">
    <source>
        <dbReference type="ARBA" id="ARBA00008036"/>
    </source>
</evidence>
<keyword evidence="4 6" id="KW-0496">Mitochondrion</keyword>
<evidence type="ECO:0000313" key="8">
    <source>
        <dbReference type="Proteomes" id="UP000094389"/>
    </source>
</evidence>
<reference evidence="7 8" key="1">
    <citation type="journal article" date="2016" name="Proc. Natl. Acad. Sci. U.S.A.">
        <title>Comparative genomics of biotechnologically important yeasts.</title>
        <authorList>
            <person name="Riley R."/>
            <person name="Haridas S."/>
            <person name="Wolfe K.H."/>
            <person name="Lopes M.R."/>
            <person name="Hittinger C.T."/>
            <person name="Goeker M."/>
            <person name="Salamov A.A."/>
            <person name="Wisecaver J.H."/>
            <person name="Long T.M."/>
            <person name="Calvey C.H."/>
            <person name="Aerts A.L."/>
            <person name="Barry K.W."/>
            <person name="Choi C."/>
            <person name="Clum A."/>
            <person name="Coughlan A.Y."/>
            <person name="Deshpande S."/>
            <person name="Douglass A.P."/>
            <person name="Hanson S.J."/>
            <person name="Klenk H.-P."/>
            <person name="LaButti K.M."/>
            <person name="Lapidus A."/>
            <person name="Lindquist E.A."/>
            <person name="Lipzen A.M."/>
            <person name="Meier-Kolthoff J.P."/>
            <person name="Ohm R.A."/>
            <person name="Otillar R.P."/>
            <person name="Pangilinan J.L."/>
            <person name="Peng Y."/>
            <person name="Rokas A."/>
            <person name="Rosa C.A."/>
            <person name="Scheuner C."/>
            <person name="Sibirny A.A."/>
            <person name="Slot J.C."/>
            <person name="Stielow J.B."/>
            <person name="Sun H."/>
            <person name="Kurtzman C.P."/>
            <person name="Blackwell M."/>
            <person name="Grigoriev I.V."/>
            <person name="Jeffries T.W."/>
        </authorList>
    </citation>
    <scope>NUCLEOTIDE SEQUENCE [LARGE SCALE GENOMIC DNA]</scope>
    <source>
        <strain evidence="8">ATCC 18201 / CBS 1600 / BCRC 20928 / JCM 3617 / NBRC 0987 / NRRL Y-1542</strain>
    </source>
</reference>
<evidence type="ECO:0000256" key="4">
    <source>
        <dbReference type="ARBA" id="ARBA00023128"/>
    </source>
</evidence>
<dbReference type="InterPro" id="IPR031455">
    <property type="entry name" value="Gep5"/>
</dbReference>
<sequence>MNSVGMKEALRGLIRQTRSSFLDARTQRLMIAELKKRIRRDQPKLFDEVRHLISKVSDGDVYSIPTVLERYYLQGNYRDHKDVQYFLKGHLDSWPHESIRRILNNEKNTLEQKCRHMNQLKSIKFPQRDERQIPSISSIMGISHVSRDIDILPVESTRLYTDKDQRFNLMLTKVLAIYRFLLGNTYVHSRNLQSPIARIPLKVSGEDVAQCRKVNIIRKKIRYLRHVLKSIPPLELDDHNYLTNLLDTYYLDPPKEIDRHLMKKIRREYKKFLRRTYTVDQDSTVKHNKYAFIIAKNAPDSAYFH</sequence>
<gene>
    <name evidence="7" type="ORF">CYBJADRAFT_166793</name>
</gene>
<name>A0A1E4S6D2_CYBJN</name>
<proteinExistence type="inferred from homology"/>
<evidence type="ECO:0000256" key="1">
    <source>
        <dbReference type="ARBA" id="ARBA00004173"/>
    </source>
</evidence>
<organism evidence="7 8">
    <name type="scientific">Cyberlindnera jadinii (strain ATCC 18201 / CBS 1600 / BCRC 20928 / JCM 3617 / NBRC 0987 / NRRL Y-1542)</name>
    <name type="common">Torula yeast</name>
    <name type="synonym">Candida utilis</name>
    <dbReference type="NCBI Taxonomy" id="983966"/>
    <lineage>
        <taxon>Eukaryota</taxon>
        <taxon>Fungi</taxon>
        <taxon>Dikarya</taxon>
        <taxon>Ascomycota</taxon>
        <taxon>Saccharomycotina</taxon>
        <taxon>Saccharomycetes</taxon>
        <taxon>Phaffomycetales</taxon>
        <taxon>Phaffomycetaceae</taxon>
        <taxon>Cyberlindnera</taxon>
    </lineage>
</organism>
<dbReference type="AlphaFoldDB" id="A0A1E4S6D2"/>
<dbReference type="RefSeq" id="XP_020072069.1">
    <property type="nucleotide sequence ID" value="XM_020214630.1"/>
</dbReference>
<dbReference type="GeneID" id="30989026"/>
<dbReference type="GO" id="GO:0005739">
    <property type="term" value="C:mitochondrion"/>
    <property type="evidence" value="ECO:0007669"/>
    <property type="project" value="UniProtKB-SubCell"/>
</dbReference>
<evidence type="ECO:0000256" key="5">
    <source>
        <dbReference type="ARBA" id="ARBA00025061"/>
    </source>
</evidence>
<keyword evidence="8" id="KW-1185">Reference proteome</keyword>
<comment type="function">
    <text evidence="5 6">Essential for respiratory growth and required for maintenance of mtDNA. Required for cell survival in the absence of prohibitins.</text>
</comment>
<dbReference type="OrthoDB" id="4096820at2759"/>
<accession>A0A1E4S6D2</accession>
<dbReference type="Pfam" id="PF17053">
    <property type="entry name" value="GEP5"/>
    <property type="match status" value="1"/>
</dbReference>
<evidence type="ECO:0000256" key="3">
    <source>
        <dbReference type="ARBA" id="ARBA00018341"/>
    </source>
</evidence>
<protein>
    <recommendedName>
        <fullName evidence="3 6">Genetic interactor of prohibitin 5, mitochondrial</fullName>
    </recommendedName>
</protein>
<dbReference type="OMA" id="NDTHAIQ"/>
<comment type="similarity">
    <text evidence="2 6">Belongs to the GEP5 family.</text>
</comment>
<dbReference type="Proteomes" id="UP000094389">
    <property type="component" value="Unassembled WGS sequence"/>
</dbReference>
<evidence type="ECO:0000256" key="6">
    <source>
        <dbReference type="RuleBase" id="RU363007"/>
    </source>
</evidence>
<comment type="subcellular location">
    <subcellularLocation>
        <location evidence="1 6">Mitochondrion</location>
    </subcellularLocation>
</comment>
<dbReference type="EMBL" id="KV453927">
    <property type="protein sequence ID" value="ODV75030.1"/>
    <property type="molecule type" value="Genomic_DNA"/>
</dbReference>
<evidence type="ECO:0000313" key="7">
    <source>
        <dbReference type="EMBL" id="ODV75030.1"/>
    </source>
</evidence>